<keyword evidence="1" id="KW-0472">Membrane</keyword>
<sequence length="148" mass="16643">MPQHDESQHDESRRKTSVRPISATCAISSRGAQLALLNQFLKGMAASLSFLGSAVESDEGPMARFGTFQEIRVLLLMCLENMDDFLGVKRVFRGGEYVYIFLLSTALSWRVYYSIFFVFELLEQGGMGCSISSSFFSTLQHEELEEAM</sequence>
<protein>
    <submittedName>
        <fullName evidence="2">Uncharacterized protein</fullName>
    </submittedName>
</protein>
<evidence type="ECO:0000313" key="3">
    <source>
        <dbReference type="Proteomes" id="UP001433268"/>
    </source>
</evidence>
<dbReference type="Proteomes" id="UP001433268">
    <property type="component" value="Unassembled WGS sequence"/>
</dbReference>
<dbReference type="RefSeq" id="XP_066661893.1">
    <property type="nucleotide sequence ID" value="XM_066816201.1"/>
</dbReference>
<dbReference type="EMBL" id="JAQQWN010000009">
    <property type="protein sequence ID" value="KAK8065139.1"/>
    <property type="molecule type" value="Genomic_DNA"/>
</dbReference>
<keyword evidence="3" id="KW-1185">Reference proteome</keyword>
<dbReference type="GeneID" id="92049261"/>
<organism evidence="2 3">
    <name type="scientific">Apiospora hydei</name>
    <dbReference type="NCBI Taxonomy" id="1337664"/>
    <lineage>
        <taxon>Eukaryota</taxon>
        <taxon>Fungi</taxon>
        <taxon>Dikarya</taxon>
        <taxon>Ascomycota</taxon>
        <taxon>Pezizomycotina</taxon>
        <taxon>Sordariomycetes</taxon>
        <taxon>Xylariomycetidae</taxon>
        <taxon>Amphisphaeriales</taxon>
        <taxon>Apiosporaceae</taxon>
        <taxon>Apiospora</taxon>
    </lineage>
</organism>
<gene>
    <name evidence="2" type="ORF">PG997_011886</name>
</gene>
<comment type="caution">
    <text evidence="2">The sequence shown here is derived from an EMBL/GenBank/DDBJ whole genome shotgun (WGS) entry which is preliminary data.</text>
</comment>
<name>A0ABR1V1S9_9PEZI</name>
<keyword evidence="1" id="KW-0812">Transmembrane</keyword>
<keyword evidence="1" id="KW-1133">Transmembrane helix</keyword>
<reference evidence="2 3" key="1">
    <citation type="submission" date="2023-01" db="EMBL/GenBank/DDBJ databases">
        <title>Analysis of 21 Apiospora genomes using comparative genomics revels a genus with tremendous synthesis potential of carbohydrate active enzymes and secondary metabolites.</title>
        <authorList>
            <person name="Sorensen T."/>
        </authorList>
    </citation>
    <scope>NUCLEOTIDE SEQUENCE [LARGE SCALE GENOMIC DNA]</scope>
    <source>
        <strain evidence="2 3">CBS 114990</strain>
    </source>
</reference>
<feature type="transmembrane region" description="Helical" evidence="1">
    <location>
        <begin position="97"/>
        <end position="119"/>
    </location>
</feature>
<proteinExistence type="predicted"/>
<evidence type="ECO:0000313" key="2">
    <source>
        <dbReference type="EMBL" id="KAK8065139.1"/>
    </source>
</evidence>
<accession>A0ABR1V1S9</accession>
<evidence type="ECO:0000256" key="1">
    <source>
        <dbReference type="SAM" id="Phobius"/>
    </source>
</evidence>